<proteinExistence type="predicted"/>
<sequence>HESTLPDGDPAFVATTFIPLGLAGLGLGTYLLIRGAKARANYLDWREFSGRPGQPTGNGMVVGGTLATVVGGVTMVAAGVQSLENGIDSGPFPPTLWAIGGASAATGIGLLTAGLLRRRRYQSWRQGTFLGGAPAQLSPQLVLHPEQFAVGISGRF</sequence>
<keyword evidence="1" id="KW-0472">Membrane</keyword>
<keyword evidence="1" id="KW-0812">Transmembrane</keyword>
<evidence type="ECO:0000313" key="2">
    <source>
        <dbReference type="EMBL" id="EDM79742.1"/>
    </source>
</evidence>
<evidence type="ECO:0000256" key="1">
    <source>
        <dbReference type="SAM" id="Phobius"/>
    </source>
</evidence>
<name>A6G2P2_9BACT</name>
<gene>
    <name evidence="2" type="ORF">PPSIR1_31623</name>
</gene>
<dbReference type="Proteomes" id="UP000005801">
    <property type="component" value="Unassembled WGS sequence"/>
</dbReference>
<keyword evidence="1" id="KW-1133">Transmembrane helix</keyword>
<feature type="non-terminal residue" evidence="2">
    <location>
        <position position="1"/>
    </location>
</feature>
<comment type="caution">
    <text evidence="2">The sequence shown here is derived from an EMBL/GenBank/DDBJ whole genome shotgun (WGS) entry which is preliminary data.</text>
</comment>
<dbReference type="AlphaFoldDB" id="A6G2P2"/>
<evidence type="ECO:0000313" key="3">
    <source>
        <dbReference type="Proteomes" id="UP000005801"/>
    </source>
</evidence>
<dbReference type="RefSeq" id="WP_006970991.1">
    <property type="nucleotide sequence ID" value="NZ_ABCS01000016.1"/>
</dbReference>
<feature type="transmembrane region" description="Helical" evidence="1">
    <location>
        <begin position="61"/>
        <end position="83"/>
    </location>
</feature>
<protein>
    <submittedName>
        <fullName evidence="2">Uncharacterized protein</fullName>
    </submittedName>
</protein>
<keyword evidence="3" id="KW-1185">Reference proteome</keyword>
<reference evidence="2 3" key="1">
    <citation type="submission" date="2007-06" db="EMBL/GenBank/DDBJ databases">
        <authorList>
            <person name="Shimkets L."/>
            <person name="Ferriera S."/>
            <person name="Johnson J."/>
            <person name="Kravitz S."/>
            <person name="Beeson K."/>
            <person name="Sutton G."/>
            <person name="Rogers Y.-H."/>
            <person name="Friedman R."/>
            <person name="Frazier M."/>
            <person name="Venter J.C."/>
        </authorList>
    </citation>
    <scope>NUCLEOTIDE SEQUENCE [LARGE SCALE GENOMIC DNA]</scope>
    <source>
        <strain evidence="2 3">SIR-1</strain>
    </source>
</reference>
<feature type="transmembrane region" description="Helical" evidence="1">
    <location>
        <begin position="95"/>
        <end position="116"/>
    </location>
</feature>
<accession>A6G2P2</accession>
<feature type="transmembrane region" description="Helical" evidence="1">
    <location>
        <begin position="12"/>
        <end position="33"/>
    </location>
</feature>
<organism evidence="2 3">
    <name type="scientific">Plesiocystis pacifica SIR-1</name>
    <dbReference type="NCBI Taxonomy" id="391625"/>
    <lineage>
        <taxon>Bacteria</taxon>
        <taxon>Pseudomonadati</taxon>
        <taxon>Myxococcota</taxon>
        <taxon>Polyangia</taxon>
        <taxon>Nannocystales</taxon>
        <taxon>Nannocystaceae</taxon>
        <taxon>Plesiocystis</taxon>
    </lineage>
</organism>
<dbReference type="EMBL" id="ABCS01000016">
    <property type="protein sequence ID" value="EDM79742.1"/>
    <property type="molecule type" value="Genomic_DNA"/>
</dbReference>